<keyword evidence="4" id="KW-0804">Transcription</keyword>
<dbReference type="SUPFAM" id="SSF46785">
    <property type="entry name" value="Winged helix' DNA-binding domain"/>
    <property type="match status" value="1"/>
</dbReference>
<proteinExistence type="inferred from homology"/>
<comment type="similarity">
    <text evidence="1">Belongs to the LysR transcriptional regulatory family.</text>
</comment>
<evidence type="ECO:0000256" key="1">
    <source>
        <dbReference type="ARBA" id="ARBA00009437"/>
    </source>
</evidence>
<dbReference type="InterPro" id="IPR058163">
    <property type="entry name" value="LysR-type_TF_proteobact-type"/>
</dbReference>
<reference evidence="6 7" key="1">
    <citation type="submission" date="2022-01" db="EMBL/GenBank/DDBJ databases">
        <authorList>
            <person name="Won M."/>
            <person name="Kim S.-J."/>
            <person name="Kwon S.-W."/>
        </authorList>
    </citation>
    <scope>NUCLEOTIDE SEQUENCE [LARGE SCALE GENOMIC DNA]</scope>
    <source>
        <strain evidence="6 7">KCTC 23505</strain>
    </source>
</reference>
<dbReference type="PROSITE" id="PS50931">
    <property type="entry name" value="HTH_LYSR"/>
    <property type="match status" value="1"/>
</dbReference>
<dbReference type="InterPro" id="IPR005119">
    <property type="entry name" value="LysR_subst-bd"/>
</dbReference>
<dbReference type="InterPro" id="IPR036388">
    <property type="entry name" value="WH-like_DNA-bd_sf"/>
</dbReference>
<evidence type="ECO:0000256" key="2">
    <source>
        <dbReference type="ARBA" id="ARBA00023015"/>
    </source>
</evidence>
<name>A0ABS9DX90_9PROT</name>
<keyword evidence="2" id="KW-0805">Transcription regulation</keyword>
<protein>
    <submittedName>
        <fullName evidence="6">LysR family transcriptional regulator</fullName>
    </submittedName>
</protein>
<organism evidence="6 7">
    <name type="scientific">Acidiphilium iwatense</name>
    <dbReference type="NCBI Taxonomy" id="768198"/>
    <lineage>
        <taxon>Bacteria</taxon>
        <taxon>Pseudomonadati</taxon>
        <taxon>Pseudomonadota</taxon>
        <taxon>Alphaproteobacteria</taxon>
        <taxon>Acetobacterales</taxon>
        <taxon>Acidocellaceae</taxon>
        <taxon>Acidiphilium</taxon>
    </lineage>
</organism>
<gene>
    <name evidence="6" type="ORF">L2A60_06945</name>
</gene>
<dbReference type="SUPFAM" id="SSF53850">
    <property type="entry name" value="Periplasmic binding protein-like II"/>
    <property type="match status" value="1"/>
</dbReference>
<dbReference type="PANTHER" id="PTHR30537:SF3">
    <property type="entry name" value="TRANSCRIPTIONAL REGULATORY PROTEIN"/>
    <property type="match status" value="1"/>
</dbReference>
<dbReference type="Pfam" id="PF00126">
    <property type="entry name" value="HTH_1"/>
    <property type="match status" value="1"/>
</dbReference>
<dbReference type="InterPro" id="IPR000847">
    <property type="entry name" value="LysR_HTH_N"/>
</dbReference>
<evidence type="ECO:0000313" key="7">
    <source>
        <dbReference type="Proteomes" id="UP001521209"/>
    </source>
</evidence>
<dbReference type="Gene3D" id="3.40.190.290">
    <property type="match status" value="1"/>
</dbReference>
<keyword evidence="3" id="KW-0238">DNA-binding</keyword>
<accession>A0ABS9DX90</accession>
<dbReference type="InterPro" id="IPR036390">
    <property type="entry name" value="WH_DNA-bd_sf"/>
</dbReference>
<dbReference type="PANTHER" id="PTHR30537">
    <property type="entry name" value="HTH-TYPE TRANSCRIPTIONAL REGULATOR"/>
    <property type="match status" value="1"/>
</dbReference>
<evidence type="ECO:0000313" key="6">
    <source>
        <dbReference type="EMBL" id="MCF3946420.1"/>
    </source>
</evidence>
<dbReference type="Proteomes" id="UP001521209">
    <property type="component" value="Unassembled WGS sequence"/>
</dbReference>
<dbReference type="EMBL" id="JAKGBZ010000010">
    <property type="protein sequence ID" value="MCF3946420.1"/>
    <property type="molecule type" value="Genomic_DNA"/>
</dbReference>
<dbReference type="Gene3D" id="1.10.10.10">
    <property type="entry name" value="Winged helix-like DNA-binding domain superfamily/Winged helix DNA-binding domain"/>
    <property type="match status" value="1"/>
</dbReference>
<evidence type="ECO:0000256" key="4">
    <source>
        <dbReference type="ARBA" id="ARBA00023163"/>
    </source>
</evidence>
<dbReference type="Pfam" id="PF03466">
    <property type="entry name" value="LysR_substrate"/>
    <property type="match status" value="1"/>
</dbReference>
<evidence type="ECO:0000256" key="3">
    <source>
        <dbReference type="ARBA" id="ARBA00023125"/>
    </source>
</evidence>
<evidence type="ECO:0000259" key="5">
    <source>
        <dbReference type="PROSITE" id="PS50931"/>
    </source>
</evidence>
<dbReference type="RefSeq" id="WP_235703657.1">
    <property type="nucleotide sequence ID" value="NZ_JAKGBZ010000010.1"/>
</dbReference>
<keyword evidence="7" id="KW-1185">Reference proteome</keyword>
<sequence>MLDWDDLRTFLAIARAGTLSAAARTLGVRQSTMGRRLAALEAQAGARLLVRTPRGFTLTEAGEAARAEVERMEQAAFAAERAISGRDIRLEGVVRVTTVEGFAEALLMPVFAELSLRFPGIVIELIGDDRTLSLAAREADLAIRLARPRGQSILARKIGTVAFGLYASADYLARHGTPDFAADQGDGHRLILMRDETGSYPELDHMAALAPLARAALRADSRLAHRAAAEAGLGIACLAHHLAIGADLVRLAAPDPPGREIWLAQHEDTRTTPRIRVVAEAIATGLRDGAARLAG</sequence>
<feature type="domain" description="HTH lysR-type" evidence="5">
    <location>
        <begin position="2"/>
        <end position="59"/>
    </location>
</feature>
<comment type="caution">
    <text evidence="6">The sequence shown here is derived from an EMBL/GenBank/DDBJ whole genome shotgun (WGS) entry which is preliminary data.</text>
</comment>